<protein>
    <submittedName>
        <fullName evidence="3">Uncharacterized protein</fullName>
    </submittedName>
</protein>
<sequence length="108" mass="11836">MLLPLQLLSIFFLPTLLVTGSPVPHKDSSPVNDAIEHNTLTTSDIAPHSDSPPVSDVTEHRKSRLSHLISQSGGLIIAVTIFPGLRCQPPWTKLRNSTLTQRLLLQPN</sequence>
<organism evidence="3 4">
    <name type="scientific">Lentinula raphanica</name>
    <dbReference type="NCBI Taxonomy" id="153919"/>
    <lineage>
        <taxon>Eukaryota</taxon>
        <taxon>Fungi</taxon>
        <taxon>Dikarya</taxon>
        <taxon>Basidiomycota</taxon>
        <taxon>Agaricomycotina</taxon>
        <taxon>Agaricomycetes</taxon>
        <taxon>Agaricomycetidae</taxon>
        <taxon>Agaricales</taxon>
        <taxon>Marasmiineae</taxon>
        <taxon>Omphalotaceae</taxon>
        <taxon>Lentinula</taxon>
    </lineage>
</organism>
<evidence type="ECO:0000313" key="3">
    <source>
        <dbReference type="EMBL" id="KAJ3839106.1"/>
    </source>
</evidence>
<keyword evidence="2" id="KW-0732">Signal</keyword>
<dbReference type="AlphaFoldDB" id="A0AA38PAM4"/>
<reference evidence="3" key="1">
    <citation type="submission" date="2022-08" db="EMBL/GenBank/DDBJ databases">
        <authorList>
            <consortium name="DOE Joint Genome Institute"/>
            <person name="Min B."/>
            <person name="Riley R."/>
            <person name="Sierra-Patev S."/>
            <person name="Naranjo-Ortiz M."/>
            <person name="Looney B."/>
            <person name="Konkel Z."/>
            <person name="Slot J.C."/>
            <person name="Sakamoto Y."/>
            <person name="Steenwyk J.L."/>
            <person name="Rokas A."/>
            <person name="Carro J."/>
            <person name="Camarero S."/>
            <person name="Ferreira P."/>
            <person name="Molpeceres G."/>
            <person name="Ruiz-Duenas F.J."/>
            <person name="Serrano A."/>
            <person name="Henrissat B."/>
            <person name="Drula E."/>
            <person name="Hughes K.W."/>
            <person name="Mata J.L."/>
            <person name="Ishikawa N.K."/>
            <person name="Vargas-Isla R."/>
            <person name="Ushijima S."/>
            <person name="Smith C.A."/>
            <person name="Ahrendt S."/>
            <person name="Andreopoulos W."/>
            <person name="He G."/>
            <person name="Labutti K."/>
            <person name="Lipzen A."/>
            <person name="Ng V."/>
            <person name="Sandor L."/>
            <person name="Barry K."/>
            <person name="Martinez A.T."/>
            <person name="Xiao Y."/>
            <person name="Gibbons J.G."/>
            <person name="Terashima K."/>
            <person name="Hibbett D.S."/>
            <person name="Grigoriev I.V."/>
        </authorList>
    </citation>
    <scope>NUCLEOTIDE SEQUENCE</scope>
    <source>
        <strain evidence="3">TFB9207</strain>
    </source>
</reference>
<keyword evidence="4" id="KW-1185">Reference proteome</keyword>
<comment type="caution">
    <text evidence="3">The sequence shown here is derived from an EMBL/GenBank/DDBJ whole genome shotgun (WGS) entry which is preliminary data.</text>
</comment>
<accession>A0AA38PAM4</accession>
<feature type="chain" id="PRO_5041266474" evidence="2">
    <location>
        <begin position="21"/>
        <end position="108"/>
    </location>
</feature>
<evidence type="ECO:0000256" key="2">
    <source>
        <dbReference type="SAM" id="SignalP"/>
    </source>
</evidence>
<evidence type="ECO:0000256" key="1">
    <source>
        <dbReference type="SAM" id="MobiDB-lite"/>
    </source>
</evidence>
<dbReference type="EMBL" id="MU806147">
    <property type="protein sequence ID" value="KAJ3839106.1"/>
    <property type="molecule type" value="Genomic_DNA"/>
</dbReference>
<dbReference type="Proteomes" id="UP001163846">
    <property type="component" value="Unassembled WGS sequence"/>
</dbReference>
<feature type="region of interest" description="Disordered" evidence="1">
    <location>
        <begin position="40"/>
        <end position="62"/>
    </location>
</feature>
<proteinExistence type="predicted"/>
<evidence type="ECO:0000313" key="4">
    <source>
        <dbReference type="Proteomes" id="UP001163846"/>
    </source>
</evidence>
<name>A0AA38PAM4_9AGAR</name>
<feature type="signal peptide" evidence="2">
    <location>
        <begin position="1"/>
        <end position="20"/>
    </location>
</feature>
<gene>
    <name evidence="3" type="ORF">F5878DRAFT_660591</name>
</gene>